<protein>
    <submittedName>
        <fullName evidence="3">Conserved domain protein</fullName>
    </submittedName>
</protein>
<evidence type="ECO:0000313" key="3">
    <source>
        <dbReference type="EMBL" id="ABW29502.1"/>
    </source>
</evidence>
<name>B0BZ57_ACAM1</name>
<dbReference type="HOGENOM" id="CLU_010523_0_0_3"/>
<dbReference type="PROSITE" id="PS51977">
    <property type="entry name" value="WGR"/>
    <property type="match status" value="1"/>
</dbReference>
<evidence type="ECO:0000259" key="2">
    <source>
        <dbReference type="PROSITE" id="PS51977"/>
    </source>
</evidence>
<proteinExistence type="predicted"/>
<reference evidence="3 4" key="1">
    <citation type="journal article" date="2008" name="Proc. Natl. Acad. Sci. U.S.A.">
        <title>Niche adaptation and genome expansion in the chlorophyll d-producing cyanobacterium Acaryochloris marina.</title>
        <authorList>
            <person name="Swingley W.D."/>
            <person name="Chen M."/>
            <person name="Cheung P.C."/>
            <person name="Conrad A.L."/>
            <person name="Dejesa L.C."/>
            <person name="Hao J."/>
            <person name="Honchak B.M."/>
            <person name="Karbach L.E."/>
            <person name="Kurdoglu A."/>
            <person name="Lahiri S."/>
            <person name="Mastrian S.D."/>
            <person name="Miyashita H."/>
            <person name="Page L."/>
            <person name="Ramakrishna P."/>
            <person name="Satoh S."/>
            <person name="Sattley W.M."/>
            <person name="Shimada Y."/>
            <person name="Taylor H.L."/>
            <person name="Tomo T."/>
            <person name="Tsuchiya T."/>
            <person name="Wang Z.T."/>
            <person name="Raymond J."/>
            <person name="Mimuro M."/>
            <person name="Blankenship R.E."/>
            <person name="Touchman J.W."/>
        </authorList>
    </citation>
    <scope>NUCLEOTIDE SEQUENCE [LARGE SCALE GENOMIC DNA]</scope>
    <source>
        <strain evidence="4">MBIC 11017</strain>
    </source>
</reference>
<keyword evidence="4" id="KW-1185">Reference proteome</keyword>
<evidence type="ECO:0000256" key="1">
    <source>
        <dbReference type="SAM" id="MobiDB-lite"/>
    </source>
</evidence>
<dbReference type="InterPro" id="IPR008893">
    <property type="entry name" value="WGR_domain"/>
</dbReference>
<dbReference type="SUPFAM" id="SSF48371">
    <property type="entry name" value="ARM repeat"/>
    <property type="match status" value="1"/>
</dbReference>
<feature type="region of interest" description="Disordered" evidence="1">
    <location>
        <begin position="78"/>
        <end position="102"/>
    </location>
</feature>
<dbReference type="AlphaFoldDB" id="B0BZ57"/>
<accession>B0BZ57</accession>
<dbReference type="InterPro" id="IPR016024">
    <property type="entry name" value="ARM-type_fold"/>
</dbReference>
<sequence length="1078" mass="122253">MQLIQRTTLVYQAGRTEKVYEVDLCQVSDEAYVVNFRYGRQGTALKEGSETVSAVPLEMAQRIFDRLINAKLRKGYRVSTGEASPPETTAVPAPTPIETPVDPNARSQAVLNRLAAALQSSAAPRPGAKQWSLNRVIWRAGELKIQAAAPLLLQLWSPEDLRNYCIAWALGQCGDQTTYAGLEQRYRQPGAEFVQRITLEALLKLGTEAQRDALRQERILQLPPDLRTLARQGPANALTETLRSTLDANASPQTLAVLDILYQIDSELTRPAILEVIQSAPLRPSYFQRLRHIFKMAEYRQDTEVFGLLAYRFEQEEALYRNQGYGVRLPDGEYLYAGYTYNSRTGRYERTTDNPITAEQRRPDTRLAYSDKTRAYLRRRVWRTLRKLGQAGDPSYVTFAVDLLLQYADEDAGCTRESVFYRWDWRNSYSRVETGRVNWDLFAGYLAFNHVLYEQSPRYVLKPANKAWRCQPSYKPGDPAPPGREEAFPHLWDQQPNALLRLLLDSCCQPVHGFAVKALRSNRSFLEHLPLESVIRLLERPYEITAQLGFEIAQARYNPAQPNRELILAIAACNYAPARQQAQDWIMAQRDVFLNDSQLIAQLITCKPADMRAFSRRLLSTALLEDTRARAILDQVIAILLNQAPESIPTEDWVIDISETLFLSFGAQLRTLGLEVVLDILRYPTAEMQTFGARILLNHTTPVTELPPGLIDALIDSPFDSVRVVGVRLLSQLPDAVLMEQTGLLLTLIAHPLADMRSAIRPAIQRMAAAQPSFSQHLAQPLLEVLQTPEEAEGIHRFLTELLRQDLPGWMDPIIPEQVHPLLESESPAAQEMAGYVLQHHCDRWSATLPTTEIAQFTHHEMLSVRTAGWRMLEAILPRLRQSELDLLDIVRVLESTWEDTRQFGFKLFRDDLKPDELTPAVVISICDSNLPQVRQLGRDLVGRCFRDADGDSYLLKFSEHPATDMQLFATQYLQTYVVDNPQRLQELKPYFTRVLAQVNRGRITKQRVYAFLETEATKSLEAAEIIAEILTRQSVTIAICDRARALEILLKIHSAYPQISVPLQVKPVAVREPAALS</sequence>
<feature type="domain" description="WGR" evidence="2">
    <location>
        <begin position="1"/>
        <end position="89"/>
    </location>
</feature>
<dbReference type="OrthoDB" id="435394at2"/>
<dbReference type="EMBL" id="CP000828">
    <property type="protein sequence ID" value="ABW29502.1"/>
    <property type="molecule type" value="Genomic_DNA"/>
</dbReference>
<organism evidence="3 4">
    <name type="scientific">Acaryochloris marina (strain MBIC 11017)</name>
    <dbReference type="NCBI Taxonomy" id="329726"/>
    <lineage>
        <taxon>Bacteria</taxon>
        <taxon>Bacillati</taxon>
        <taxon>Cyanobacteriota</taxon>
        <taxon>Cyanophyceae</taxon>
        <taxon>Acaryochloridales</taxon>
        <taxon>Acaryochloridaceae</taxon>
        <taxon>Acaryochloris</taxon>
    </lineage>
</organism>
<dbReference type="RefSeq" id="WP_012164814.1">
    <property type="nucleotide sequence ID" value="NC_009925.1"/>
</dbReference>
<dbReference type="KEGG" id="amr:AM1_4526"/>
<dbReference type="Proteomes" id="UP000000268">
    <property type="component" value="Chromosome"/>
</dbReference>
<evidence type="ECO:0000313" key="4">
    <source>
        <dbReference type="Proteomes" id="UP000000268"/>
    </source>
</evidence>
<dbReference type="STRING" id="329726.AM1_4526"/>
<dbReference type="CDD" id="cd07998">
    <property type="entry name" value="WGR_DNA_ligase"/>
    <property type="match status" value="1"/>
</dbReference>
<gene>
    <name evidence="3" type="ordered locus">AM1_4526</name>
</gene>
<dbReference type="eggNOG" id="COG1413">
    <property type="taxonomic scope" value="Bacteria"/>
</dbReference>
<dbReference type="Gene3D" id="2.20.140.10">
    <property type="entry name" value="WGR domain"/>
    <property type="match status" value="1"/>
</dbReference>
<feature type="compositionally biased region" description="Low complexity" evidence="1">
    <location>
        <begin position="85"/>
        <end position="101"/>
    </location>
</feature>